<dbReference type="InterPro" id="IPR006624">
    <property type="entry name" value="Beta-propeller_rpt_TECPR"/>
</dbReference>
<accession>A0A919KFX3</accession>
<protein>
    <submittedName>
        <fullName evidence="1">Uncharacterized protein</fullName>
    </submittedName>
</protein>
<proteinExistence type="predicted"/>
<evidence type="ECO:0000313" key="2">
    <source>
        <dbReference type="Proteomes" id="UP000619355"/>
    </source>
</evidence>
<organism evidence="1 2">
    <name type="scientific">Streptomyces capoamus</name>
    <dbReference type="NCBI Taxonomy" id="68183"/>
    <lineage>
        <taxon>Bacteria</taxon>
        <taxon>Bacillati</taxon>
        <taxon>Actinomycetota</taxon>
        <taxon>Actinomycetes</taxon>
        <taxon>Kitasatosporales</taxon>
        <taxon>Streptomycetaceae</taxon>
        <taxon>Streptomyces</taxon>
    </lineage>
</organism>
<dbReference type="AlphaFoldDB" id="A0A919KFX3"/>
<sequence length="60" mass="6378">MWGVNSNGDIYKFSGNDAGDPSPWVKIQGKAVDIGAAADGTVWHVNSEGHIYRYAGDQPG</sequence>
<name>A0A919KFX3_9ACTN</name>
<reference evidence="2" key="1">
    <citation type="journal article" date="2019" name="Int. J. Syst. Evol. Microbiol.">
        <title>The Global Catalogue of Microorganisms (GCM) 10K type strain sequencing project: providing services to taxonomists for standard genome sequencing and annotation.</title>
        <authorList>
            <consortium name="The Broad Institute Genomics Platform"/>
            <consortium name="The Broad Institute Genome Sequencing Center for Infectious Disease"/>
            <person name="Wu L."/>
            <person name="Ma J."/>
        </authorList>
    </citation>
    <scope>NUCLEOTIDE SEQUENCE [LARGE SCALE GENOMIC DNA]</scope>
    <source>
        <strain evidence="2">JCM 4253</strain>
    </source>
</reference>
<dbReference type="Pfam" id="PF19193">
    <property type="entry name" value="Tectonin"/>
    <property type="match status" value="1"/>
</dbReference>
<gene>
    <name evidence="1" type="ORF">GCM10018980_71860</name>
</gene>
<comment type="caution">
    <text evidence="1">The sequence shown here is derived from an EMBL/GenBank/DDBJ whole genome shotgun (WGS) entry which is preliminary data.</text>
</comment>
<dbReference type="EMBL" id="BNBF01000036">
    <property type="protein sequence ID" value="GHG74780.1"/>
    <property type="molecule type" value="Genomic_DNA"/>
</dbReference>
<dbReference type="Proteomes" id="UP000619355">
    <property type="component" value="Unassembled WGS sequence"/>
</dbReference>
<keyword evidence="2" id="KW-1185">Reference proteome</keyword>
<dbReference type="SMART" id="SM00706">
    <property type="entry name" value="TECPR"/>
    <property type="match status" value="1"/>
</dbReference>
<evidence type="ECO:0000313" key="1">
    <source>
        <dbReference type="EMBL" id="GHG74780.1"/>
    </source>
</evidence>